<dbReference type="InterPro" id="IPR013740">
    <property type="entry name" value="Redoxin"/>
</dbReference>
<dbReference type="PANTHER" id="PTHR43110">
    <property type="entry name" value="THIOL PEROXIDASE"/>
    <property type="match status" value="1"/>
</dbReference>
<dbReference type="GO" id="GO:0008379">
    <property type="term" value="F:thioredoxin peroxidase activity"/>
    <property type="evidence" value="ECO:0007669"/>
    <property type="project" value="InterPro"/>
</dbReference>
<protein>
    <submittedName>
        <fullName evidence="8">Peroxiredoxin</fullName>
    </submittedName>
</protein>
<dbReference type="PROSITE" id="PS51352">
    <property type="entry name" value="THIOREDOXIN_2"/>
    <property type="match status" value="1"/>
</dbReference>
<gene>
    <name evidence="8" type="ORF">PP2015_1930</name>
</gene>
<feature type="domain" description="Thioredoxin" evidence="7">
    <location>
        <begin position="45"/>
        <end position="195"/>
    </location>
</feature>
<dbReference type="Gene3D" id="3.40.30.10">
    <property type="entry name" value="Glutaredoxin"/>
    <property type="match status" value="1"/>
</dbReference>
<evidence type="ECO:0000256" key="2">
    <source>
        <dbReference type="ARBA" id="ARBA00022862"/>
    </source>
</evidence>
<dbReference type="RefSeq" id="WP_058030091.1">
    <property type="nucleotide sequence ID" value="NZ_CP013187.1"/>
</dbReference>
<dbReference type="InterPro" id="IPR002065">
    <property type="entry name" value="TPX"/>
</dbReference>
<accession>A0A0S2K2Y1</accession>
<dbReference type="Proteomes" id="UP000061457">
    <property type="component" value="Chromosome I"/>
</dbReference>
<keyword evidence="9" id="KW-1185">Reference proteome</keyword>
<keyword evidence="2" id="KW-0049">Antioxidant</keyword>
<dbReference type="PANTHER" id="PTHR43110:SF1">
    <property type="entry name" value="THIOL PEROXIDASE"/>
    <property type="match status" value="1"/>
</dbReference>
<dbReference type="OrthoDB" id="6314569at2"/>
<keyword evidence="1" id="KW-0575">Peroxidase</keyword>
<dbReference type="KEGG" id="pphe:PP2015_1930"/>
<evidence type="ECO:0000256" key="5">
    <source>
        <dbReference type="ARBA" id="ARBA00023284"/>
    </source>
</evidence>
<evidence type="ECO:0000313" key="9">
    <source>
        <dbReference type="Proteomes" id="UP000061457"/>
    </source>
</evidence>
<dbReference type="NCBIfam" id="NF001808">
    <property type="entry name" value="PRK00522.1"/>
    <property type="match status" value="1"/>
</dbReference>
<evidence type="ECO:0000256" key="6">
    <source>
        <dbReference type="SAM" id="SignalP"/>
    </source>
</evidence>
<dbReference type="STRING" id="161398.PP2015_1930"/>
<evidence type="ECO:0000259" key="7">
    <source>
        <dbReference type="PROSITE" id="PS51352"/>
    </source>
</evidence>
<dbReference type="PATRIC" id="fig|161398.10.peg.1958"/>
<dbReference type="AlphaFoldDB" id="A0A0S2K2Y1"/>
<evidence type="ECO:0000313" key="8">
    <source>
        <dbReference type="EMBL" id="ALO42430.1"/>
    </source>
</evidence>
<proteinExistence type="predicted"/>
<name>A0A0S2K2Y1_9GAMM</name>
<feature type="signal peptide" evidence="6">
    <location>
        <begin position="1"/>
        <end position="18"/>
    </location>
</feature>
<evidence type="ECO:0000256" key="4">
    <source>
        <dbReference type="ARBA" id="ARBA00023157"/>
    </source>
</evidence>
<keyword evidence="4" id="KW-1015">Disulfide bond</keyword>
<organism evidence="8 9">
    <name type="scientific">Pseudoalteromonas phenolica</name>
    <dbReference type="NCBI Taxonomy" id="161398"/>
    <lineage>
        <taxon>Bacteria</taxon>
        <taxon>Pseudomonadati</taxon>
        <taxon>Pseudomonadota</taxon>
        <taxon>Gammaproteobacteria</taxon>
        <taxon>Alteromonadales</taxon>
        <taxon>Pseudoalteromonadaceae</taxon>
        <taxon>Pseudoalteromonas</taxon>
    </lineage>
</organism>
<dbReference type="EMBL" id="CP013187">
    <property type="protein sequence ID" value="ALO42430.1"/>
    <property type="molecule type" value="Genomic_DNA"/>
</dbReference>
<dbReference type="CDD" id="cd03014">
    <property type="entry name" value="PRX_Atyp2cys"/>
    <property type="match status" value="1"/>
</dbReference>
<keyword evidence="3" id="KW-0560">Oxidoreductase</keyword>
<dbReference type="InterPro" id="IPR018219">
    <property type="entry name" value="Tpx_CS"/>
</dbReference>
<evidence type="ECO:0000256" key="3">
    <source>
        <dbReference type="ARBA" id="ARBA00023002"/>
    </source>
</evidence>
<dbReference type="InterPro" id="IPR036249">
    <property type="entry name" value="Thioredoxin-like_sf"/>
</dbReference>
<keyword evidence="5" id="KW-0676">Redox-active center</keyword>
<sequence length="205" mass="22574">MLKKIILALSLASSATLALEIEENKVDKGKVFAQGKEVTLLGNGVTIGQQAPNFKVVDAQFKPVSLTEFSGKAVLLSIVPSLDTGVCSLQTKFFNQEVADKFPDIAMLTISADLPFAQKRFCAVEGIDKIQTLSDSVWRDFGKQYGLYIKDMGLLSRAILVLDKEHKITYKQLVSNLATEPNYEEAIAHLNELSSVKNKPHSEEK</sequence>
<dbReference type="Pfam" id="PF08534">
    <property type="entry name" value="Redoxin"/>
    <property type="match status" value="1"/>
</dbReference>
<reference evidence="8 9" key="1">
    <citation type="submission" date="2015-11" db="EMBL/GenBank/DDBJ databases">
        <authorList>
            <person name="Zhang Y."/>
            <person name="Guo Z."/>
        </authorList>
    </citation>
    <scope>NUCLEOTIDE SEQUENCE [LARGE SCALE GENOMIC DNA]</scope>
    <source>
        <strain evidence="8 9">KCTC 12086</strain>
    </source>
</reference>
<feature type="chain" id="PRO_5006601026" evidence="6">
    <location>
        <begin position="19"/>
        <end position="205"/>
    </location>
</feature>
<dbReference type="InterPro" id="IPR013766">
    <property type="entry name" value="Thioredoxin_domain"/>
</dbReference>
<dbReference type="SUPFAM" id="SSF52833">
    <property type="entry name" value="Thioredoxin-like"/>
    <property type="match status" value="1"/>
</dbReference>
<dbReference type="InterPro" id="IPR050455">
    <property type="entry name" value="Tpx_Peroxidase_subfamily"/>
</dbReference>
<evidence type="ECO:0000256" key="1">
    <source>
        <dbReference type="ARBA" id="ARBA00022559"/>
    </source>
</evidence>
<keyword evidence="6" id="KW-0732">Signal</keyword>
<dbReference type="PROSITE" id="PS01265">
    <property type="entry name" value="TPX"/>
    <property type="match status" value="1"/>
</dbReference>